<comment type="caution">
    <text evidence="5">The sequence shown here is derived from an EMBL/GenBank/DDBJ whole genome shotgun (WGS) entry which is preliminary data.</text>
</comment>
<dbReference type="PANTHER" id="PTHR43747:SF5">
    <property type="entry name" value="FAD-BINDING DOMAIN-CONTAINING PROTEIN"/>
    <property type="match status" value="1"/>
</dbReference>
<dbReference type="PANTHER" id="PTHR43747">
    <property type="entry name" value="FAD-BINDING PROTEIN"/>
    <property type="match status" value="1"/>
</dbReference>
<sequence length="439" mass="48757">MNTNPDQHDVTVIGGGLAGIAASIHLARAGLRVLCIEGDAPSGDEVGESLDWSAPALLEALGLPMETLIAQGNATYKRHVILKLQDGSEQHYEPSAWLERAPFHVDLRTLHVDRSTLAKSLREIALQHGVKILTDKVVDIEKRGREVVALTTHQGLQIRSPWFIDASGGTARLFPRAFDLPVDEYGPNKVAIWSYFTVPESIEGTTLYATVPRRTYMDWVWQIPIHANTVSVGYVTTGDAIKHMRQSGLTVCDIYESQLSRFPPLQKLFLNKKPISPRVTSFRCRVHRKVSGPNWLVVGEAASMVDPMTSNGVTSAMRHAVEASHLIAKYRRRRRLPYLATTLYSWRVRSMASFFNVGIEKVMYDWPIREQIGPLTAGDMYTIPAWLMNLLYTRINPTGLVGTALFGLVLASLRSASRIVSWLCRRFASSPSAAVSPVS</sequence>
<keyword evidence="3" id="KW-0503">Monooxygenase</keyword>
<dbReference type="InterPro" id="IPR006905">
    <property type="entry name" value="Flavin_halogenase"/>
</dbReference>
<dbReference type="InterPro" id="IPR036188">
    <property type="entry name" value="FAD/NAD-bd_sf"/>
</dbReference>
<evidence type="ECO:0000313" key="6">
    <source>
        <dbReference type="Proteomes" id="UP000589520"/>
    </source>
</evidence>
<dbReference type="Pfam" id="PF00890">
    <property type="entry name" value="FAD_binding_2"/>
    <property type="match status" value="1"/>
</dbReference>
<dbReference type="Pfam" id="PF04820">
    <property type="entry name" value="Trp_halogenase"/>
    <property type="match status" value="1"/>
</dbReference>
<evidence type="ECO:0000259" key="4">
    <source>
        <dbReference type="Pfam" id="PF00890"/>
    </source>
</evidence>
<evidence type="ECO:0000256" key="1">
    <source>
        <dbReference type="ARBA" id="ARBA00022630"/>
    </source>
</evidence>
<dbReference type="Proteomes" id="UP000589520">
    <property type="component" value="Unassembled WGS sequence"/>
</dbReference>
<dbReference type="SUPFAM" id="SSF51905">
    <property type="entry name" value="FAD/NAD(P)-binding domain"/>
    <property type="match status" value="1"/>
</dbReference>
<organism evidence="5 6">
    <name type="scientific">Granulicella arctica</name>
    <dbReference type="NCBI Taxonomy" id="940613"/>
    <lineage>
        <taxon>Bacteria</taxon>
        <taxon>Pseudomonadati</taxon>
        <taxon>Acidobacteriota</taxon>
        <taxon>Terriglobia</taxon>
        <taxon>Terriglobales</taxon>
        <taxon>Acidobacteriaceae</taxon>
        <taxon>Granulicella</taxon>
    </lineage>
</organism>
<dbReference type="PRINTS" id="PR00420">
    <property type="entry name" value="RNGMNOXGNASE"/>
</dbReference>
<evidence type="ECO:0000313" key="5">
    <source>
        <dbReference type="EMBL" id="NYF78078.1"/>
    </source>
</evidence>
<keyword evidence="6" id="KW-1185">Reference proteome</keyword>
<evidence type="ECO:0000256" key="2">
    <source>
        <dbReference type="ARBA" id="ARBA00023002"/>
    </source>
</evidence>
<proteinExistence type="predicted"/>
<dbReference type="InterPro" id="IPR003953">
    <property type="entry name" value="FAD-dep_OxRdtase_2_FAD-bd"/>
</dbReference>
<evidence type="ECO:0000256" key="3">
    <source>
        <dbReference type="ARBA" id="ARBA00023033"/>
    </source>
</evidence>
<dbReference type="InterPro" id="IPR050816">
    <property type="entry name" value="Flavin-dep_Halogenase_NPB"/>
</dbReference>
<feature type="domain" description="FAD-dependent oxidoreductase 2 FAD-binding" evidence="4">
    <location>
        <begin position="9"/>
        <end position="43"/>
    </location>
</feature>
<dbReference type="RefSeq" id="WP_179487207.1">
    <property type="nucleotide sequence ID" value="NZ_JACCCW010000001.1"/>
</dbReference>
<reference evidence="5 6" key="1">
    <citation type="submission" date="2020-07" db="EMBL/GenBank/DDBJ databases">
        <title>Genomic Encyclopedia of Type Strains, Phase IV (KMG-V): Genome sequencing to study the core and pangenomes of soil and plant-associated prokaryotes.</title>
        <authorList>
            <person name="Whitman W."/>
        </authorList>
    </citation>
    <scope>NUCLEOTIDE SEQUENCE [LARGE SCALE GENOMIC DNA]</scope>
    <source>
        <strain evidence="5 6">X4EP2</strain>
    </source>
</reference>
<dbReference type="EMBL" id="JACCCW010000001">
    <property type="protein sequence ID" value="NYF78078.1"/>
    <property type="molecule type" value="Genomic_DNA"/>
</dbReference>
<accession>A0A7Y9PF85</accession>
<name>A0A7Y9PF85_9BACT</name>
<gene>
    <name evidence="5" type="ORF">HDF17_000365</name>
</gene>
<keyword evidence="1" id="KW-0285">Flavoprotein</keyword>
<keyword evidence="2" id="KW-0560">Oxidoreductase</keyword>
<protein>
    <submittedName>
        <fullName evidence="5">Flavin-dependent dehydrogenase</fullName>
    </submittedName>
</protein>
<dbReference type="AlphaFoldDB" id="A0A7Y9PF85"/>
<dbReference type="Gene3D" id="3.50.50.60">
    <property type="entry name" value="FAD/NAD(P)-binding domain"/>
    <property type="match status" value="1"/>
</dbReference>
<dbReference type="GO" id="GO:0004497">
    <property type="term" value="F:monooxygenase activity"/>
    <property type="evidence" value="ECO:0007669"/>
    <property type="project" value="UniProtKB-KW"/>
</dbReference>